<evidence type="ECO:0000256" key="3">
    <source>
        <dbReference type="ARBA" id="ARBA00022989"/>
    </source>
</evidence>
<keyword evidence="4 5" id="KW-0472">Membrane</keyword>
<dbReference type="Pfam" id="PF04479">
    <property type="entry name" value="RTA1"/>
    <property type="match status" value="1"/>
</dbReference>
<evidence type="ECO:0000313" key="6">
    <source>
        <dbReference type="EMBL" id="KAG2236331.1"/>
    </source>
</evidence>
<dbReference type="EMBL" id="JAEPRE010000019">
    <property type="protein sequence ID" value="KAG2236331.1"/>
    <property type="molecule type" value="Genomic_DNA"/>
</dbReference>
<organism evidence="6 7">
    <name type="scientific">Thamnidium elegans</name>
    <dbReference type="NCBI Taxonomy" id="101142"/>
    <lineage>
        <taxon>Eukaryota</taxon>
        <taxon>Fungi</taxon>
        <taxon>Fungi incertae sedis</taxon>
        <taxon>Mucoromycota</taxon>
        <taxon>Mucoromycotina</taxon>
        <taxon>Mucoromycetes</taxon>
        <taxon>Mucorales</taxon>
        <taxon>Mucorineae</taxon>
        <taxon>Mucoraceae</taxon>
        <taxon>Thamnidium</taxon>
    </lineage>
</organism>
<accession>A0A8H7VVT2</accession>
<comment type="caution">
    <text evidence="6">The sequence shown here is derived from an EMBL/GenBank/DDBJ whole genome shotgun (WGS) entry which is preliminary data.</text>
</comment>
<feature type="transmembrane region" description="Helical" evidence="5">
    <location>
        <begin position="233"/>
        <end position="253"/>
    </location>
</feature>
<feature type="transmembrane region" description="Helical" evidence="5">
    <location>
        <begin position="154"/>
        <end position="176"/>
    </location>
</feature>
<gene>
    <name evidence="6" type="ORF">INT48_001395</name>
</gene>
<evidence type="ECO:0000256" key="5">
    <source>
        <dbReference type="SAM" id="Phobius"/>
    </source>
</evidence>
<dbReference type="AlphaFoldDB" id="A0A8H7VVT2"/>
<dbReference type="PANTHER" id="PTHR31465:SF1">
    <property type="entry name" value="PROTEIN RTA1-RELATED"/>
    <property type="match status" value="1"/>
</dbReference>
<feature type="transmembrane region" description="Helical" evidence="5">
    <location>
        <begin position="20"/>
        <end position="40"/>
    </location>
</feature>
<evidence type="ECO:0000256" key="4">
    <source>
        <dbReference type="ARBA" id="ARBA00023136"/>
    </source>
</evidence>
<dbReference type="InterPro" id="IPR007568">
    <property type="entry name" value="RTA1"/>
</dbReference>
<feature type="transmembrane region" description="Helical" evidence="5">
    <location>
        <begin position="196"/>
        <end position="213"/>
    </location>
</feature>
<evidence type="ECO:0000313" key="7">
    <source>
        <dbReference type="Proteomes" id="UP000613177"/>
    </source>
</evidence>
<feature type="transmembrane region" description="Helical" evidence="5">
    <location>
        <begin position="78"/>
        <end position="99"/>
    </location>
</feature>
<sequence length="300" mass="33618">MDPIQDSANQYFLYNPSLPLAVIGLIVFALFSVFLFIRIYRSNSRKFLYILPITALMEAIGYLIRALCSTGETTIGKYIGMTFFLLLPPNALALVNYKCLGEVIRLSNVQSRLFFLRPKFVTWFFFASDIFAFMLQGSGGGLQVTDNAAMGKTIALIGLVVQLGFFGSFAVITVYVHRSPKYSYTVEGQTNAKKCMVRSLYITLFFLYIRSIYRVAEYAGGRDGPVATSEWAFYVFDGLAIALSFVGYCVYFMGNYLPKRGEEDAMVSTNISSISSSDNLTRNDIEMSRNNNLKYNGSNV</sequence>
<comment type="subcellular location">
    <subcellularLocation>
        <location evidence="1">Membrane</location>
        <topology evidence="1">Multi-pass membrane protein</topology>
    </subcellularLocation>
</comment>
<evidence type="ECO:0000256" key="1">
    <source>
        <dbReference type="ARBA" id="ARBA00004141"/>
    </source>
</evidence>
<protein>
    <recommendedName>
        <fullName evidence="8">RTA1-like protein</fullName>
    </recommendedName>
</protein>
<keyword evidence="2 5" id="KW-0812">Transmembrane</keyword>
<dbReference type="Proteomes" id="UP000613177">
    <property type="component" value="Unassembled WGS sequence"/>
</dbReference>
<keyword evidence="3 5" id="KW-1133">Transmembrane helix</keyword>
<feature type="transmembrane region" description="Helical" evidence="5">
    <location>
        <begin position="47"/>
        <end position="66"/>
    </location>
</feature>
<keyword evidence="7" id="KW-1185">Reference proteome</keyword>
<evidence type="ECO:0000256" key="2">
    <source>
        <dbReference type="ARBA" id="ARBA00022692"/>
    </source>
</evidence>
<reference evidence="6" key="1">
    <citation type="submission" date="2021-01" db="EMBL/GenBank/DDBJ databases">
        <title>Metabolic potential, ecology and presence of endohyphal bacteria is reflected in genomic diversity of Mucoromycotina.</title>
        <authorList>
            <person name="Muszewska A."/>
            <person name="Okrasinska A."/>
            <person name="Steczkiewicz K."/>
            <person name="Drgas O."/>
            <person name="Orlowska M."/>
            <person name="Perlinska-Lenart U."/>
            <person name="Aleksandrzak-Piekarczyk T."/>
            <person name="Szatraj K."/>
            <person name="Zielenkiewicz U."/>
            <person name="Pilsyk S."/>
            <person name="Malc E."/>
            <person name="Mieczkowski P."/>
            <person name="Kruszewska J.S."/>
            <person name="Biernat P."/>
            <person name="Pawlowska J."/>
        </authorList>
    </citation>
    <scope>NUCLEOTIDE SEQUENCE</scope>
    <source>
        <strain evidence="6">WA0000018081</strain>
    </source>
</reference>
<proteinExistence type="predicted"/>
<dbReference type="PANTHER" id="PTHR31465">
    <property type="entry name" value="PROTEIN RTA1-RELATED"/>
    <property type="match status" value="1"/>
</dbReference>
<evidence type="ECO:0008006" key="8">
    <source>
        <dbReference type="Google" id="ProtNLM"/>
    </source>
</evidence>
<dbReference type="GO" id="GO:0016020">
    <property type="term" value="C:membrane"/>
    <property type="evidence" value="ECO:0007669"/>
    <property type="project" value="UniProtKB-SubCell"/>
</dbReference>
<name>A0A8H7VVT2_9FUNG</name>
<feature type="transmembrane region" description="Helical" evidence="5">
    <location>
        <begin position="120"/>
        <end position="142"/>
    </location>
</feature>